<evidence type="ECO:0000313" key="3">
    <source>
        <dbReference type="EMBL" id="GIF78160.1"/>
    </source>
</evidence>
<dbReference type="EMBL" id="BONE01000121">
    <property type="protein sequence ID" value="GIF78160.1"/>
    <property type="molecule type" value="Genomic_DNA"/>
</dbReference>
<proteinExistence type="predicted"/>
<organism evidence="3 4">
    <name type="scientific">Asanoa siamensis</name>
    <dbReference type="NCBI Taxonomy" id="926357"/>
    <lineage>
        <taxon>Bacteria</taxon>
        <taxon>Bacillati</taxon>
        <taxon>Actinomycetota</taxon>
        <taxon>Actinomycetes</taxon>
        <taxon>Micromonosporales</taxon>
        <taxon>Micromonosporaceae</taxon>
        <taxon>Asanoa</taxon>
    </lineage>
</organism>
<dbReference type="PANTHER" id="PTHR43156">
    <property type="entry name" value="STAGE II SPORULATION PROTEIN E-RELATED"/>
    <property type="match status" value="1"/>
</dbReference>
<dbReference type="Proteomes" id="UP000604117">
    <property type="component" value="Unassembled WGS sequence"/>
</dbReference>
<dbReference type="SMART" id="SM00331">
    <property type="entry name" value="PP2C_SIG"/>
    <property type="match status" value="1"/>
</dbReference>
<evidence type="ECO:0000259" key="2">
    <source>
        <dbReference type="SMART" id="SM00331"/>
    </source>
</evidence>
<dbReference type="SUPFAM" id="SSF81606">
    <property type="entry name" value="PP2C-like"/>
    <property type="match status" value="1"/>
</dbReference>
<dbReference type="Gene3D" id="3.60.40.10">
    <property type="entry name" value="PPM-type phosphatase domain"/>
    <property type="match status" value="1"/>
</dbReference>
<feature type="domain" description="PPM-type phosphatase" evidence="2">
    <location>
        <begin position="165"/>
        <end position="381"/>
    </location>
</feature>
<name>A0ABQ4D3T5_9ACTN</name>
<dbReference type="Pfam" id="PF07228">
    <property type="entry name" value="SpoIIE"/>
    <property type="match status" value="1"/>
</dbReference>
<evidence type="ECO:0000313" key="4">
    <source>
        <dbReference type="Proteomes" id="UP000604117"/>
    </source>
</evidence>
<dbReference type="InterPro" id="IPR036457">
    <property type="entry name" value="PPM-type-like_dom_sf"/>
</dbReference>
<sequence>MTTPDAWRAVLETLVETGHLVGPADLGRTVTEAVAPTGAEAVLYLVDYEQRTLRPMPPATGEPEPVDGSAAGRAFAVGRTVAGPPAWVPVVNGTERLGVLRVVPPPGADPYPTLAGARLVAGMAGHLITAKNLYGDDLQRIRRSRPMTPAADLLWKLLPPLTFASRQLVVTAVLEPCYEVGGDAFDYAVDGDVARLAIYDAVGKGMRAALATAATLGAVRAGRVGGAGLAEGAAAADRVLVDEFRDSRFVTAVLAELSLSDGRLRYVNAGHPPPVLLRAGRAVRTLDGGGRTPLGVLAGDTPVAEAVFEPGDRLLLYTDGVTEARDPFGAQFGLDRLVALAESVAAEDLPAAETLRRMSHAVIDHQAGSPRDDATLVMVEWSPAAAARAVP</sequence>
<accession>A0ABQ4D3T5</accession>
<keyword evidence="4" id="KW-1185">Reference proteome</keyword>
<evidence type="ECO:0000256" key="1">
    <source>
        <dbReference type="ARBA" id="ARBA00022801"/>
    </source>
</evidence>
<comment type="caution">
    <text evidence="3">The sequence shown here is derived from an EMBL/GenBank/DDBJ whole genome shotgun (WGS) entry which is preliminary data.</text>
</comment>
<dbReference type="InterPro" id="IPR001932">
    <property type="entry name" value="PPM-type_phosphatase-like_dom"/>
</dbReference>
<protein>
    <recommendedName>
        <fullName evidence="2">PPM-type phosphatase domain-containing protein</fullName>
    </recommendedName>
</protein>
<gene>
    <name evidence="3" type="ORF">Asi02nite_76780</name>
</gene>
<dbReference type="RefSeq" id="WP_203718993.1">
    <property type="nucleotide sequence ID" value="NZ_BONE01000121.1"/>
</dbReference>
<reference evidence="3 4" key="1">
    <citation type="submission" date="2021-01" db="EMBL/GenBank/DDBJ databases">
        <title>Whole genome shotgun sequence of Asanoa siamensis NBRC 107932.</title>
        <authorList>
            <person name="Komaki H."/>
            <person name="Tamura T."/>
        </authorList>
    </citation>
    <scope>NUCLEOTIDE SEQUENCE [LARGE SCALE GENOMIC DNA]</scope>
    <source>
        <strain evidence="3 4">NBRC 107932</strain>
    </source>
</reference>
<keyword evidence="1" id="KW-0378">Hydrolase</keyword>
<dbReference type="InterPro" id="IPR052016">
    <property type="entry name" value="Bact_Sigma-Reg"/>
</dbReference>
<dbReference type="PANTHER" id="PTHR43156:SF2">
    <property type="entry name" value="STAGE II SPORULATION PROTEIN E"/>
    <property type="match status" value="1"/>
</dbReference>